<evidence type="ECO:0000259" key="2">
    <source>
        <dbReference type="Pfam" id="PF01648"/>
    </source>
</evidence>
<dbReference type="SUPFAM" id="SSF56214">
    <property type="entry name" value="4'-phosphopantetheinyl transferase"/>
    <property type="match status" value="1"/>
</dbReference>
<dbReference type="Pfam" id="PF01648">
    <property type="entry name" value="ACPS"/>
    <property type="match status" value="1"/>
</dbReference>
<dbReference type="GO" id="GO:0008897">
    <property type="term" value="F:holo-[acyl-carrier-protein] synthase activity"/>
    <property type="evidence" value="ECO:0007669"/>
    <property type="project" value="InterPro"/>
</dbReference>
<evidence type="ECO:0000313" key="3">
    <source>
        <dbReference type="EMBL" id="MBB3106031.1"/>
    </source>
</evidence>
<name>A0A839T9D4_9GAMM</name>
<evidence type="ECO:0000313" key="4">
    <source>
        <dbReference type="Proteomes" id="UP000588111"/>
    </source>
</evidence>
<keyword evidence="4" id="KW-1185">Reference proteome</keyword>
<dbReference type="GO" id="GO:0000287">
    <property type="term" value="F:magnesium ion binding"/>
    <property type="evidence" value="ECO:0007669"/>
    <property type="project" value="InterPro"/>
</dbReference>
<comment type="caution">
    <text evidence="3">The sequence shown here is derived from an EMBL/GenBank/DDBJ whole genome shotgun (WGS) entry which is preliminary data.</text>
</comment>
<dbReference type="Proteomes" id="UP000588111">
    <property type="component" value="Unassembled WGS sequence"/>
</dbReference>
<feature type="domain" description="4'-phosphopantetheinyl transferase" evidence="2">
    <location>
        <begin position="159"/>
        <end position="222"/>
    </location>
</feature>
<accession>A0A839T9D4</accession>
<dbReference type="InterPro" id="IPR008278">
    <property type="entry name" value="4-PPantetheinyl_Trfase_dom"/>
</dbReference>
<gene>
    <name evidence="3" type="ORF">FHS24_000522</name>
</gene>
<dbReference type="RefSeq" id="WP_183618462.1">
    <property type="nucleotide sequence ID" value="NZ_CAJHAH010000002.1"/>
</dbReference>
<sequence length="266" mass="30410">MIPTLNLHDIQYSQLDSKTWCATAQVTASCPLIFSDLFSNSTLLLNANLSNINTDKFCHITWHYYIPNASLSARKIAYEQRQQQRAGVRLLLQSLLNKLNINDSLDDLSFPYRLVNSQYYVCFSHTGRSSPNTSTQPSGGKPFNGLDNKVAVVISFHRPVGIDIETNNLEWRVAKRFYHMNEIAILQTLTFMQRDTVAKLLWQIKESFIKIHQYKLAQGLGMDYSYLITGLVNGIEEQAQLSLAFNDDKTGYYLVLLPKRQTVIVY</sequence>
<dbReference type="InterPro" id="IPR037143">
    <property type="entry name" value="4-PPantetheinyl_Trfase_dom_sf"/>
</dbReference>
<keyword evidence="1 3" id="KW-0808">Transferase</keyword>
<organism evidence="3 4">
    <name type="scientific">Psychrobacter luti</name>
    <dbReference type="NCBI Taxonomy" id="198481"/>
    <lineage>
        <taxon>Bacteria</taxon>
        <taxon>Pseudomonadati</taxon>
        <taxon>Pseudomonadota</taxon>
        <taxon>Gammaproteobacteria</taxon>
        <taxon>Moraxellales</taxon>
        <taxon>Moraxellaceae</taxon>
        <taxon>Psychrobacter</taxon>
    </lineage>
</organism>
<proteinExistence type="predicted"/>
<dbReference type="EMBL" id="JACHXL010000001">
    <property type="protein sequence ID" value="MBB3106031.1"/>
    <property type="molecule type" value="Genomic_DNA"/>
</dbReference>
<reference evidence="3 4" key="1">
    <citation type="submission" date="2020-08" db="EMBL/GenBank/DDBJ databases">
        <title>Genomic Encyclopedia of Type Strains, Phase III (KMG-III): the genomes of soil and plant-associated and newly described type strains.</title>
        <authorList>
            <person name="Whitman W."/>
        </authorList>
    </citation>
    <scope>NUCLEOTIDE SEQUENCE [LARGE SCALE GENOMIC DNA]</scope>
    <source>
        <strain evidence="3 4">CECT 5885</strain>
    </source>
</reference>
<dbReference type="AlphaFoldDB" id="A0A839T9D4"/>
<protein>
    <submittedName>
        <fullName evidence="3">4'-phosphopantetheinyl transferase</fullName>
        <ecNumber evidence="3">2.7.8.-</ecNumber>
    </submittedName>
</protein>
<dbReference type="EC" id="2.7.8.-" evidence="3"/>
<evidence type="ECO:0000256" key="1">
    <source>
        <dbReference type="ARBA" id="ARBA00022679"/>
    </source>
</evidence>
<dbReference type="Gene3D" id="3.90.470.20">
    <property type="entry name" value="4'-phosphopantetheinyl transferase domain"/>
    <property type="match status" value="1"/>
</dbReference>